<comment type="caution">
    <text evidence="3">The sequence shown here is derived from an EMBL/GenBank/DDBJ whole genome shotgun (WGS) entry which is preliminary data.</text>
</comment>
<dbReference type="EMBL" id="JAUHHV010000006">
    <property type="protein sequence ID" value="KAK1422235.1"/>
    <property type="molecule type" value="Genomic_DNA"/>
</dbReference>
<feature type="transmembrane region" description="Helical" evidence="2">
    <location>
        <begin position="13"/>
        <end position="31"/>
    </location>
</feature>
<gene>
    <name evidence="3" type="ORF">QVD17_25205</name>
</gene>
<evidence type="ECO:0000313" key="3">
    <source>
        <dbReference type="EMBL" id="KAK1422235.1"/>
    </source>
</evidence>
<keyword evidence="2" id="KW-0812">Transmembrane</keyword>
<evidence type="ECO:0000256" key="2">
    <source>
        <dbReference type="SAM" id="Phobius"/>
    </source>
</evidence>
<name>A0AAD8NN39_TARER</name>
<reference evidence="3" key="1">
    <citation type="journal article" date="2023" name="bioRxiv">
        <title>Improved chromosome-level genome assembly for marigold (Tagetes erecta).</title>
        <authorList>
            <person name="Jiang F."/>
            <person name="Yuan L."/>
            <person name="Wang S."/>
            <person name="Wang H."/>
            <person name="Xu D."/>
            <person name="Wang A."/>
            <person name="Fan W."/>
        </authorList>
    </citation>
    <scope>NUCLEOTIDE SEQUENCE</scope>
    <source>
        <strain evidence="3">WSJ</strain>
        <tissue evidence="3">Leaf</tissue>
    </source>
</reference>
<keyword evidence="2" id="KW-1133">Transmembrane helix</keyword>
<dbReference type="Proteomes" id="UP001229421">
    <property type="component" value="Unassembled WGS sequence"/>
</dbReference>
<feature type="region of interest" description="Disordered" evidence="1">
    <location>
        <begin position="37"/>
        <end position="76"/>
    </location>
</feature>
<sequence>MELGGADDDQREWWLFNLFIITYSLFILYFVKRNTHTHTQSHTHVRRSQRSRPPETKEQTPELSTPKKLLSEKVKH</sequence>
<organism evidence="3 4">
    <name type="scientific">Tagetes erecta</name>
    <name type="common">African marigold</name>
    <dbReference type="NCBI Taxonomy" id="13708"/>
    <lineage>
        <taxon>Eukaryota</taxon>
        <taxon>Viridiplantae</taxon>
        <taxon>Streptophyta</taxon>
        <taxon>Embryophyta</taxon>
        <taxon>Tracheophyta</taxon>
        <taxon>Spermatophyta</taxon>
        <taxon>Magnoliopsida</taxon>
        <taxon>eudicotyledons</taxon>
        <taxon>Gunneridae</taxon>
        <taxon>Pentapetalae</taxon>
        <taxon>asterids</taxon>
        <taxon>campanulids</taxon>
        <taxon>Asterales</taxon>
        <taxon>Asteraceae</taxon>
        <taxon>Asteroideae</taxon>
        <taxon>Heliantheae alliance</taxon>
        <taxon>Tageteae</taxon>
        <taxon>Tagetes</taxon>
    </lineage>
</organism>
<evidence type="ECO:0000256" key="1">
    <source>
        <dbReference type="SAM" id="MobiDB-lite"/>
    </source>
</evidence>
<keyword evidence="2" id="KW-0472">Membrane</keyword>
<proteinExistence type="predicted"/>
<feature type="compositionally biased region" description="Basic residues" evidence="1">
    <location>
        <begin position="37"/>
        <end position="50"/>
    </location>
</feature>
<evidence type="ECO:0000313" key="4">
    <source>
        <dbReference type="Proteomes" id="UP001229421"/>
    </source>
</evidence>
<dbReference type="AlphaFoldDB" id="A0AAD8NN39"/>
<keyword evidence="4" id="KW-1185">Reference proteome</keyword>
<protein>
    <submittedName>
        <fullName evidence="3">Uncharacterized protein</fullName>
    </submittedName>
</protein>
<accession>A0AAD8NN39</accession>